<dbReference type="AlphaFoldDB" id="A0A316GKC6"/>
<comment type="catalytic activity">
    <reaction evidence="8 11">
        <text>lipid IVA (E. coli) + CMP-3-deoxy-beta-D-manno-octulosonate = alpha-Kdo-(2-&gt;6)-lipid IVA (E. coli) + CMP + H(+)</text>
        <dbReference type="Rhea" id="RHEA:28066"/>
        <dbReference type="ChEBI" id="CHEBI:15378"/>
        <dbReference type="ChEBI" id="CHEBI:58603"/>
        <dbReference type="ChEBI" id="CHEBI:60364"/>
        <dbReference type="ChEBI" id="CHEBI:60377"/>
        <dbReference type="ChEBI" id="CHEBI:85987"/>
        <dbReference type="EC" id="2.4.99.12"/>
    </reaction>
</comment>
<dbReference type="InterPro" id="IPR039901">
    <property type="entry name" value="Kdotransferase"/>
</dbReference>
<evidence type="ECO:0000256" key="3">
    <source>
        <dbReference type="ARBA" id="ARBA00006380"/>
    </source>
</evidence>
<dbReference type="GO" id="GO:0005886">
    <property type="term" value="C:plasma membrane"/>
    <property type="evidence" value="ECO:0007669"/>
    <property type="project" value="UniProtKB-SubCell"/>
</dbReference>
<dbReference type="GO" id="GO:0009245">
    <property type="term" value="P:lipid A biosynthetic process"/>
    <property type="evidence" value="ECO:0007669"/>
    <property type="project" value="TreeGrafter"/>
</dbReference>
<dbReference type="PANTHER" id="PTHR42755">
    <property type="entry name" value="3-DEOXY-MANNO-OCTULOSONATE CYTIDYLYLTRANSFERASE"/>
    <property type="match status" value="1"/>
</dbReference>
<gene>
    <name evidence="13" type="ORF">C7455_106154</name>
</gene>
<dbReference type="RefSeq" id="WP_245904327.1">
    <property type="nucleotide sequence ID" value="NZ_QGGW01000006.1"/>
</dbReference>
<comment type="function">
    <text evidence="1 11">Involved in lipopolysaccharide (LPS) biosynthesis. Catalyzes the transfer of 3-deoxy-D-manno-octulosonate (Kdo) residue(s) from CMP-Kdo to lipid IV(A), the tetraacyldisaccharide-1,4'-bisphosphate precursor of lipid A.</text>
</comment>
<keyword evidence="14" id="KW-1185">Reference proteome</keyword>
<proteinExistence type="inferred from homology"/>
<feature type="site" description="Transition state stabilizer" evidence="10">
    <location>
        <position position="137"/>
    </location>
</feature>
<evidence type="ECO:0000256" key="1">
    <source>
        <dbReference type="ARBA" id="ARBA00003394"/>
    </source>
</evidence>
<keyword evidence="6 11" id="KW-0808">Transferase</keyword>
<comment type="subcellular location">
    <subcellularLocation>
        <location evidence="11">Cell membrane</location>
    </subcellularLocation>
</comment>
<name>A0A316GKC6_9RHOB</name>
<keyword evidence="11" id="KW-0472">Membrane</keyword>
<feature type="domain" description="3-deoxy-D-manno-octulosonic-acid transferase N-terminal" evidence="12">
    <location>
        <begin position="40"/>
        <end position="215"/>
    </location>
</feature>
<evidence type="ECO:0000256" key="8">
    <source>
        <dbReference type="ARBA" id="ARBA00049183"/>
    </source>
</evidence>
<dbReference type="Gene3D" id="3.40.50.11720">
    <property type="entry name" value="3-Deoxy-D-manno-octulosonic-acid transferase, N-terminal domain"/>
    <property type="match status" value="1"/>
</dbReference>
<dbReference type="UniPathway" id="UPA00958"/>
<dbReference type="GO" id="GO:0009244">
    <property type="term" value="P:lipopolysaccharide core region biosynthetic process"/>
    <property type="evidence" value="ECO:0007669"/>
    <property type="project" value="UniProtKB-UniRule"/>
</dbReference>
<keyword evidence="11" id="KW-0448">Lipopolysaccharide biosynthesis</keyword>
<evidence type="ECO:0000313" key="14">
    <source>
        <dbReference type="Proteomes" id="UP000245708"/>
    </source>
</evidence>
<evidence type="ECO:0000256" key="9">
    <source>
        <dbReference type="PIRSR" id="PIRSR639901-1"/>
    </source>
</evidence>
<dbReference type="Proteomes" id="UP000245708">
    <property type="component" value="Unassembled WGS sequence"/>
</dbReference>
<evidence type="ECO:0000259" key="12">
    <source>
        <dbReference type="Pfam" id="PF04413"/>
    </source>
</evidence>
<evidence type="ECO:0000256" key="2">
    <source>
        <dbReference type="ARBA" id="ARBA00004713"/>
    </source>
</evidence>
<feature type="active site" description="Proton acceptor" evidence="9">
    <location>
        <position position="67"/>
    </location>
</feature>
<evidence type="ECO:0000256" key="10">
    <source>
        <dbReference type="PIRSR" id="PIRSR639901-2"/>
    </source>
</evidence>
<dbReference type="EC" id="2.4.99.12" evidence="4 11"/>
<sequence length="436" mass="48088">MMSRSMALGLYLAWSARGGKGFAERKLRERLAEGKEDVARIDERRGIAGRARPVGPLIWFHAASVGESVALLELIRHLIEDRSDLSILVTTGTVTSAGVMADRLPERAFHQYLPLDARPFVRRFLDHWRPDVAVWTESELWPALICETKARAIPMVLLNARMSKASHDRWRFLRGMARSLLQRFDRALVQDSLTEIYLRRLGLPIDRMEVTGTLKEGAAALPVKPAELETMRAEIGGRPVWVAASTHPGEEEMVLEAHRIAIRTNPRLLLILVPRHPDRGNEIAALLDAGDWAYTRRSIGEGPEAETTVYLADTMGELGLWYRLAPVSFVGGSWEPIGGHNPFEPASLGSAILHGPYVTNFVDIYQRLTEARAARLVSAPQTLAEAVDDLLSPDRAAAMAHAAWEVVSSGADVTERAKAVLLDMLDAAEAGRGARG</sequence>
<dbReference type="Pfam" id="PF04413">
    <property type="entry name" value="Glycos_transf_N"/>
    <property type="match status" value="1"/>
</dbReference>
<evidence type="ECO:0000256" key="6">
    <source>
        <dbReference type="ARBA" id="ARBA00022679"/>
    </source>
</evidence>
<evidence type="ECO:0000256" key="7">
    <source>
        <dbReference type="ARBA" id="ARBA00031445"/>
    </source>
</evidence>
<dbReference type="GO" id="GO:0043842">
    <property type="term" value="F:Kdo transferase activity"/>
    <property type="evidence" value="ECO:0007669"/>
    <property type="project" value="UniProtKB-EC"/>
</dbReference>
<evidence type="ECO:0000256" key="11">
    <source>
        <dbReference type="RuleBase" id="RU365103"/>
    </source>
</evidence>
<organism evidence="13 14">
    <name type="scientific">Roseicyclus mahoneyensis</name>
    <dbReference type="NCBI Taxonomy" id="164332"/>
    <lineage>
        <taxon>Bacteria</taxon>
        <taxon>Pseudomonadati</taxon>
        <taxon>Pseudomonadota</taxon>
        <taxon>Alphaproteobacteria</taxon>
        <taxon>Rhodobacterales</taxon>
        <taxon>Roseobacteraceae</taxon>
        <taxon>Roseicyclus</taxon>
    </lineage>
</organism>
<dbReference type="InterPro" id="IPR007507">
    <property type="entry name" value="Glycos_transf_N"/>
</dbReference>
<evidence type="ECO:0000313" key="13">
    <source>
        <dbReference type="EMBL" id="PWK59866.1"/>
    </source>
</evidence>
<feature type="site" description="Transition state stabilizer" evidence="10">
    <location>
        <position position="215"/>
    </location>
</feature>
<dbReference type="SUPFAM" id="SSF53756">
    <property type="entry name" value="UDP-Glycosyltransferase/glycogen phosphorylase"/>
    <property type="match status" value="1"/>
</dbReference>
<comment type="similarity">
    <text evidence="3">Belongs to the glycosyltransferase group 1 family. Glycosyltransferase 30 subfamily.</text>
</comment>
<dbReference type="InterPro" id="IPR038107">
    <property type="entry name" value="Glycos_transf_N_sf"/>
</dbReference>
<evidence type="ECO:0000256" key="4">
    <source>
        <dbReference type="ARBA" id="ARBA00012621"/>
    </source>
</evidence>
<evidence type="ECO:0000256" key="5">
    <source>
        <dbReference type="ARBA" id="ARBA00019077"/>
    </source>
</evidence>
<dbReference type="Gene3D" id="3.40.50.2000">
    <property type="entry name" value="Glycogen Phosphorylase B"/>
    <property type="match status" value="1"/>
</dbReference>
<reference evidence="13 14" key="1">
    <citation type="submission" date="2018-05" db="EMBL/GenBank/DDBJ databases">
        <title>Genomic Encyclopedia of Type Strains, Phase IV (KMG-IV): sequencing the most valuable type-strain genomes for metagenomic binning, comparative biology and taxonomic classification.</title>
        <authorList>
            <person name="Goeker M."/>
        </authorList>
    </citation>
    <scope>NUCLEOTIDE SEQUENCE [LARGE SCALE GENOMIC DNA]</scope>
    <source>
        <strain evidence="13 14">DSM 16097</strain>
    </source>
</reference>
<dbReference type="FunFam" id="3.40.50.2000:FF:000032">
    <property type="entry name" value="3-deoxy-D-manno-octulosonic acid transferase"/>
    <property type="match status" value="1"/>
</dbReference>
<comment type="caution">
    <text evidence="13">The sequence shown here is derived from an EMBL/GenBank/DDBJ whole genome shotgun (WGS) entry which is preliminary data.</text>
</comment>
<comment type="pathway">
    <text evidence="2 11">Bacterial outer membrane biogenesis; LPS core biosynthesis.</text>
</comment>
<accession>A0A316GKC6</accession>
<protein>
    <recommendedName>
        <fullName evidence="5 11">3-deoxy-D-manno-octulosonic acid transferase</fullName>
        <shortName evidence="11">Kdo transferase</shortName>
        <ecNumber evidence="4 11">2.4.99.12</ecNumber>
    </recommendedName>
    <alternativeName>
        <fullName evidence="7 11">Lipid IV(A) 3-deoxy-D-manno-octulosonic acid transferase</fullName>
    </alternativeName>
</protein>
<dbReference type="PANTHER" id="PTHR42755:SF1">
    <property type="entry name" value="3-DEOXY-D-MANNO-OCTULOSONIC ACID TRANSFERASE, MITOCHONDRIAL-RELATED"/>
    <property type="match status" value="1"/>
</dbReference>
<keyword evidence="11" id="KW-1003">Cell membrane</keyword>
<dbReference type="EMBL" id="QGGW01000006">
    <property type="protein sequence ID" value="PWK59866.1"/>
    <property type="molecule type" value="Genomic_DNA"/>
</dbReference>